<dbReference type="Proteomes" id="UP000325315">
    <property type="component" value="Unassembled WGS sequence"/>
</dbReference>
<evidence type="ECO:0000313" key="2">
    <source>
        <dbReference type="EMBL" id="KAA3465168.1"/>
    </source>
</evidence>
<dbReference type="EMBL" id="SMMG02000007">
    <property type="protein sequence ID" value="KAA3465168.1"/>
    <property type="molecule type" value="Genomic_DNA"/>
</dbReference>
<sequence>MASQRKIRNRITALEDDIGNRFSANEDMIKIAQDYFEKLFSASEERADEHIFGLVEKRVTASMNESLRKQFTEEEICNTVKSMPPLKAPGIDGFVATFFQKYCHIVGQDISRYCLDILNGKKEIGDINKTRIVLIPKIDNPKNMSHFRPISLCNVIYKIIAKVLVNQMSQILGDCINEAQGAFIPGRLISDSVLIAYEVLHSLKMKRSGRRGNFTLKLDMSKAYDHVEWDYLAGMMKSLGFHDDWMVLIMRCVTSVSYSVSLNGMRSNWFSPLRGLRQGDPLNPYLFLICAEDDCIIFGDATHVGVSTVRDIIREYEMSAGQKVNYNKSLIYFGANVKEEIKGDIIRTLGVRVASNRKKYLGLPMMVGRRKAWAFASFKDRFRKRVDGWSF</sequence>
<dbReference type="GO" id="GO:0003964">
    <property type="term" value="F:RNA-directed DNA polymerase activity"/>
    <property type="evidence" value="ECO:0007669"/>
    <property type="project" value="UniProtKB-KW"/>
</dbReference>
<feature type="domain" description="Reverse transcriptase" evidence="1">
    <location>
        <begin position="116"/>
        <end position="378"/>
    </location>
</feature>
<dbReference type="Pfam" id="PF00078">
    <property type="entry name" value="RVT_1"/>
    <property type="match status" value="1"/>
</dbReference>
<evidence type="ECO:0000259" key="1">
    <source>
        <dbReference type="PROSITE" id="PS50878"/>
    </source>
</evidence>
<reference evidence="3" key="1">
    <citation type="journal article" date="2019" name="Plant Biotechnol. J.">
        <title>Genome sequencing of the Australian wild diploid species Gossypium australe highlights disease resistance and delayed gland morphogenesis.</title>
        <authorList>
            <person name="Cai Y."/>
            <person name="Cai X."/>
            <person name="Wang Q."/>
            <person name="Wang P."/>
            <person name="Zhang Y."/>
            <person name="Cai C."/>
            <person name="Xu Y."/>
            <person name="Wang K."/>
            <person name="Zhou Z."/>
            <person name="Wang C."/>
            <person name="Geng S."/>
            <person name="Li B."/>
            <person name="Dong Q."/>
            <person name="Hou Y."/>
            <person name="Wang H."/>
            <person name="Ai P."/>
            <person name="Liu Z."/>
            <person name="Yi F."/>
            <person name="Sun M."/>
            <person name="An G."/>
            <person name="Cheng J."/>
            <person name="Zhang Y."/>
            <person name="Shi Q."/>
            <person name="Xie Y."/>
            <person name="Shi X."/>
            <person name="Chang Y."/>
            <person name="Huang F."/>
            <person name="Chen Y."/>
            <person name="Hong S."/>
            <person name="Mi L."/>
            <person name="Sun Q."/>
            <person name="Zhang L."/>
            <person name="Zhou B."/>
            <person name="Peng R."/>
            <person name="Zhang X."/>
            <person name="Liu F."/>
        </authorList>
    </citation>
    <scope>NUCLEOTIDE SEQUENCE [LARGE SCALE GENOMIC DNA]</scope>
    <source>
        <strain evidence="3">cv. PA1801</strain>
    </source>
</reference>
<keyword evidence="2" id="KW-0808">Transferase</keyword>
<dbReference type="InterPro" id="IPR000477">
    <property type="entry name" value="RT_dom"/>
</dbReference>
<comment type="caution">
    <text evidence="2">The sequence shown here is derived from an EMBL/GenBank/DDBJ whole genome shotgun (WGS) entry which is preliminary data.</text>
</comment>
<name>A0A5B6V7P4_9ROSI</name>
<dbReference type="CDD" id="cd01650">
    <property type="entry name" value="RT_nLTR_like"/>
    <property type="match status" value="1"/>
</dbReference>
<protein>
    <submittedName>
        <fullName evidence="2">Reverse transcriptase</fullName>
    </submittedName>
</protein>
<dbReference type="InterPro" id="IPR043502">
    <property type="entry name" value="DNA/RNA_pol_sf"/>
</dbReference>
<dbReference type="PANTHER" id="PTHR46890">
    <property type="entry name" value="NON-LTR RETROLELEMENT REVERSE TRANSCRIPTASE-LIKE PROTEIN-RELATED"/>
    <property type="match status" value="1"/>
</dbReference>
<keyword evidence="3" id="KW-1185">Reference proteome</keyword>
<keyword evidence="2" id="KW-0548">Nucleotidyltransferase</keyword>
<evidence type="ECO:0000313" key="3">
    <source>
        <dbReference type="Proteomes" id="UP000325315"/>
    </source>
</evidence>
<dbReference type="OrthoDB" id="1732656at2759"/>
<dbReference type="PANTHER" id="PTHR46890:SF48">
    <property type="entry name" value="RNA-DIRECTED DNA POLYMERASE"/>
    <property type="match status" value="1"/>
</dbReference>
<dbReference type="AlphaFoldDB" id="A0A5B6V7P4"/>
<gene>
    <name evidence="2" type="ORF">EPI10_000369</name>
</gene>
<keyword evidence="2" id="KW-0695">RNA-directed DNA polymerase</keyword>
<dbReference type="PROSITE" id="PS50878">
    <property type="entry name" value="RT_POL"/>
    <property type="match status" value="1"/>
</dbReference>
<dbReference type="SUPFAM" id="SSF56672">
    <property type="entry name" value="DNA/RNA polymerases"/>
    <property type="match status" value="1"/>
</dbReference>
<dbReference type="InterPro" id="IPR052343">
    <property type="entry name" value="Retrotransposon-Effector_Assoc"/>
</dbReference>
<proteinExistence type="predicted"/>
<accession>A0A5B6V7P4</accession>
<organism evidence="2 3">
    <name type="scientific">Gossypium australe</name>
    <dbReference type="NCBI Taxonomy" id="47621"/>
    <lineage>
        <taxon>Eukaryota</taxon>
        <taxon>Viridiplantae</taxon>
        <taxon>Streptophyta</taxon>
        <taxon>Embryophyta</taxon>
        <taxon>Tracheophyta</taxon>
        <taxon>Spermatophyta</taxon>
        <taxon>Magnoliopsida</taxon>
        <taxon>eudicotyledons</taxon>
        <taxon>Gunneridae</taxon>
        <taxon>Pentapetalae</taxon>
        <taxon>rosids</taxon>
        <taxon>malvids</taxon>
        <taxon>Malvales</taxon>
        <taxon>Malvaceae</taxon>
        <taxon>Malvoideae</taxon>
        <taxon>Gossypium</taxon>
    </lineage>
</organism>